<feature type="non-terminal residue" evidence="2">
    <location>
        <position position="1"/>
    </location>
</feature>
<reference evidence="3" key="1">
    <citation type="submission" date="2022-10" db="EMBL/GenBank/DDBJ databases">
        <title>Genome assembly of Pristionchus species.</title>
        <authorList>
            <person name="Yoshida K."/>
            <person name="Sommer R.J."/>
        </authorList>
    </citation>
    <scope>NUCLEOTIDE SEQUENCE [LARGE SCALE GENOMIC DNA]</scope>
    <source>
        <strain evidence="3">RS5460</strain>
    </source>
</reference>
<proteinExistence type="predicted"/>
<dbReference type="PANTHER" id="PTHR22744">
    <property type="entry name" value="HELIX LOOP HELIX PROTEIN 21-RELATED"/>
    <property type="match status" value="1"/>
</dbReference>
<dbReference type="AlphaFoldDB" id="A0AAN5D278"/>
<dbReference type="InterPro" id="IPR011333">
    <property type="entry name" value="SKP1/BTB/POZ_sf"/>
</dbReference>
<dbReference type="CDD" id="cd18186">
    <property type="entry name" value="BTB_POZ_ZBTB_KLHL-like"/>
    <property type="match status" value="1"/>
</dbReference>
<comment type="caution">
    <text evidence="2">The sequence shown here is derived from an EMBL/GenBank/DDBJ whole genome shotgun (WGS) entry which is preliminary data.</text>
</comment>
<dbReference type="EMBL" id="BTRK01000005">
    <property type="protein sequence ID" value="GMR55521.1"/>
    <property type="molecule type" value="Genomic_DNA"/>
</dbReference>
<dbReference type="SUPFAM" id="SSF54695">
    <property type="entry name" value="POZ domain"/>
    <property type="match status" value="1"/>
</dbReference>
<dbReference type="Proteomes" id="UP001328107">
    <property type="component" value="Unassembled WGS sequence"/>
</dbReference>
<feature type="domain" description="BTB" evidence="1">
    <location>
        <begin position="97"/>
        <end position="163"/>
    </location>
</feature>
<name>A0AAN5D278_9BILA</name>
<protein>
    <recommendedName>
        <fullName evidence="1">BTB domain-containing protein</fullName>
    </recommendedName>
</protein>
<dbReference type="InterPro" id="IPR000210">
    <property type="entry name" value="BTB/POZ_dom"/>
</dbReference>
<dbReference type="Pfam" id="PF00651">
    <property type="entry name" value="BTB"/>
    <property type="match status" value="1"/>
</dbReference>
<dbReference type="PROSITE" id="PS50097">
    <property type="entry name" value="BTB"/>
    <property type="match status" value="1"/>
</dbReference>
<evidence type="ECO:0000313" key="3">
    <source>
        <dbReference type="Proteomes" id="UP001328107"/>
    </source>
</evidence>
<sequence length="265" mass="30917">PTYSSELLDETGEKIDPYIMDPYPIKKQFTFALDNNNRRGATGCVCVLTDDRSQEERNEDRHWKYPGMFVKTKIHLTKVTGVRRNALFDHTSPSMLSDTTLIVEEKKLHVNKQYLSNISTVFSRMFNEASPECNNRYVLNGVKYQDCLEFPRWIYPSPIKNFEERDFSCTFFQKTECLFQFIIDQIAAALNPISSCGDRFLGLRMILHFGFDVDLQVRINVDIYIIDRISSKLNSEEDYNTAAYREMDSDNAREMLDYLANKLIN</sequence>
<evidence type="ECO:0000313" key="2">
    <source>
        <dbReference type="EMBL" id="GMR55521.1"/>
    </source>
</evidence>
<organism evidence="2 3">
    <name type="scientific">Pristionchus mayeri</name>
    <dbReference type="NCBI Taxonomy" id="1317129"/>
    <lineage>
        <taxon>Eukaryota</taxon>
        <taxon>Metazoa</taxon>
        <taxon>Ecdysozoa</taxon>
        <taxon>Nematoda</taxon>
        <taxon>Chromadorea</taxon>
        <taxon>Rhabditida</taxon>
        <taxon>Rhabditina</taxon>
        <taxon>Diplogasteromorpha</taxon>
        <taxon>Diplogasteroidea</taxon>
        <taxon>Neodiplogasteridae</taxon>
        <taxon>Pristionchus</taxon>
    </lineage>
</organism>
<gene>
    <name evidence="2" type="ORF">PMAYCL1PPCAC_25716</name>
</gene>
<evidence type="ECO:0000259" key="1">
    <source>
        <dbReference type="PROSITE" id="PS50097"/>
    </source>
</evidence>
<keyword evidence="3" id="KW-1185">Reference proteome</keyword>
<accession>A0AAN5D278</accession>
<dbReference type="PANTHER" id="PTHR22744:SF17">
    <property type="entry name" value="BTB DOMAIN-CONTAINING PROTEIN"/>
    <property type="match status" value="1"/>
</dbReference>
<dbReference type="Gene3D" id="3.30.710.10">
    <property type="entry name" value="Potassium Channel Kv1.1, Chain A"/>
    <property type="match status" value="1"/>
</dbReference>